<evidence type="ECO:0000256" key="3">
    <source>
        <dbReference type="ARBA" id="ARBA00022630"/>
    </source>
</evidence>
<reference evidence="7" key="1">
    <citation type="submission" date="2017-06" db="EMBL/GenBank/DDBJ databases">
        <title>Genome analysis of Fimbriiglobus ruber SP5, the first member of the order Planctomycetales with confirmed chitinolytic capability.</title>
        <authorList>
            <person name="Ravin N.V."/>
            <person name="Rakitin A.L."/>
            <person name="Ivanova A.A."/>
            <person name="Beletsky A.V."/>
            <person name="Kulichevskaya I.S."/>
            <person name="Mardanov A.V."/>
            <person name="Dedysh S.N."/>
        </authorList>
    </citation>
    <scope>NUCLEOTIDE SEQUENCE [LARGE SCALE GENOMIC DNA]</scope>
    <source>
        <strain evidence="7">SP5</strain>
    </source>
</reference>
<protein>
    <submittedName>
        <fullName evidence="6">Putative monooxygenase</fullName>
    </submittedName>
</protein>
<dbReference type="PRINTS" id="PR00420">
    <property type="entry name" value="RNGMNOXGNASE"/>
</dbReference>
<dbReference type="SUPFAM" id="SSF52833">
    <property type="entry name" value="Thioredoxin-like"/>
    <property type="match status" value="1"/>
</dbReference>
<comment type="similarity">
    <text evidence="2">Belongs to the PheA/TfdB FAD monooxygenase family.</text>
</comment>
<dbReference type="Pfam" id="PF01494">
    <property type="entry name" value="FAD_binding_3"/>
    <property type="match status" value="1"/>
</dbReference>
<evidence type="ECO:0000256" key="4">
    <source>
        <dbReference type="ARBA" id="ARBA00022827"/>
    </source>
</evidence>
<comment type="caution">
    <text evidence="6">The sequence shown here is derived from an EMBL/GenBank/DDBJ whole genome shotgun (WGS) entry which is preliminary data.</text>
</comment>
<keyword evidence="4" id="KW-0274">FAD</keyword>
<dbReference type="PANTHER" id="PTHR43004">
    <property type="entry name" value="TRK SYSTEM POTASSIUM UPTAKE PROTEIN"/>
    <property type="match status" value="1"/>
</dbReference>
<dbReference type="InterPro" id="IPR036249">
    <property type="entry name" value="Thioredoxin-like_sf"/>
</dbReference>
<feature type="domain" description="FAD-binding" evidence="5">
    <location>
        <begin position="3"/>
        <end position="349"/>
    </location>
</feature>
<dbReference type="RefSeq" id="WP_088257638.1">
    <property type="nucleotide sequence ID" value="NZ_NIDE01000014.1"/>
</dbReference>
<evidence type="ECO:0000256" key="2">
    <source>
        <dbReference type="ARBA" id="ARBA00007801"/>
    </source>
</evidence>
<organism evidence="6 7">
    <name type="scientific">Fimbriiglobus ruber</name>
    <dbReference type="NCBI Taxonomy" id="1908690"/>
    <lineage>
        <taxon>Bacteria</taxon>
        <taxon>Pseudomonadati</taxon>
        <taxon>Planctomycetota</taxon>
        <taxon>Planctomycetia</taxon>
        <taxon>Gemmatales</taxon>
        <taxon>Gemmataceae</taxon>
        <taxon>Fimbriiglobus</taxon>
    </lineage>
</organism>
<dbReference type="NCBIfam" id="NF004832">
    <property type="entry name" value="PRK06184.1"/>
    <property type="match status" value="1"/>
</dbReference>
<dbReference type="EMBL" id="NIDE01000014">
    <property type="protein sequence ID" value="OWK37796.1"/>
    <property type="molecule type" value="Genomic_DNA"/>
</dbReference>
<dbReference type="Gene3D" id="3.30.70.2450">
    <property type="match status" value="1"/>
</dbReference>
<gene>
    <name evidence="6" type="ORF">FRUB_06916</name>
</gene>
<name>A0A225DK22_9BACT</name>
<dbReference type="PANTHER" id="PTHR43004:SF19">
    <property type="entry name" value="BINDING MONOOXYGENASE, PUTATIVE (JCVI)-RELATED"/>
    <property type="match status" value="1"/>
</dbReference>
<keyword evidence="7" id="KW-1185">Reference proteome</keyword>
<dbReference type="AlphaFoldDB" id="A0A225DK22"/>
<comment type="cofactor">
    <cofactor evidence="1">
        <name>FAD</name>
        <dbReference type="ChEBI" id="CHEBI:57692"/>
    </cofactor>
</comment>
<sequence length="505" mass="54191">MNQTDVLIAGAGPTGLTLACDLARRGVSARVIDKSPTDFPGSRAKGLMPRTLEVFDDLGVVGEVLASSGPFPPFRGYAGETVLWDRTIYQMAGFPELTPTPDLPYTTFRMIPQWRTEEILRARLVALGGRVERGTELTALNQDGEGVTASLVRDGRVEEVRCRYLVGADGGPSFVRKAIGIGFAGTTDATDRSIIADVIASGPDRDHWHTWTNPGNPANRVSLCPLPGTDFFQFVAPVTTDDVPALTLESLQAIFDQRSGVSGVRLSDLRWATMYRVNVRLADRFRMGRVFLAGDAAHVHSPAGGQGLNTGVQDAYNLGWKLGAVLRGAPETLLDSYEAERLPVAAHVLGMTSALHKRWANGGTPRSAADDVYQLRLSYQGGPLARDNGGGRVRAGDRAPDAPCRDAAGNLVRLFDAFRGPHFTLLAFERHDGRYGEPVRAYTVLHPGEPIGGPCLVDADGLVRSGYGVESGFVLVRPDGYIGLIAPDEAAVREYLALVMGGPAM</sequence>
<dbReference type="Gene3D" id="3.40.30.120">
    <property type="match status" value="1"/>
</dbReference>
<keyword evidence="6" id="KW-0560">Oxidoreductase</keyword>
<dbReference type="InterPro" id="IPR002938">
    <property type="entry name" value="FAD-bd"/>
</dbReference>
<dbReference type="InterPro" id="IPR050641">
    <property type="entry name" value="RIFMO-like"/>
</dbReference>
<evidence type="ECO:0000313" key="6">
    <source>
        <dbReference type="EMBL" id="OWK37796.1"/>
    </source>
</evidence>
<evidence type="ECO:0000259" key="5">
    <source>
        <dbReference type="Pfam" id="PF01494"/>
    </source>
</evidence>
<proteinExistence type="inferred from homology"/>
<accession>A0A225DK22</accession>
<dbReference type="SUPFAM" id="SSF51905">
    <property type="entry name" value="FAD/NAD(P)-binding domain"/>
    <property type="match status" value="1"/>
</dbReference>
<evidence type="ECO:0000256" key="1">
    <source>
        <dbReference type="ARBA" id="ARBA00001974"/>
    </source>
</evidence>
<keyword evidence="3" id="KW-0285">Flavoprotein</keyword>
<evidence type="ECO:0000313" key="7">
    <source>
        <dbReference type="Proteomes" id="UP000214646"/>
    </source>
</evidence>
<dbReference type="InterPro" id="IPR036188">
    <property type="entry name" value="FAD/NAD-bd_sf"/>
</dbReference>
<dbReference type="GO" id="GO:0071949">
    <property type="term" value="F:FAD binding"/>
    <property type="evidence" value="ECO:0007669"/>
    <property type="project" value="InterPro"/>
</dbReference>
<dbReference type="GO" id="GO:0016709">
    <property type="term" value="F:oxidoreductase activity, acting on paired donors, with incorporation or reduction of molecular oxygen, NAD(P)H as one donor, and incorporation of one atom of oxygen"/>
    <property type="evidence" value="ECO:0007669"/>
    <property type="project" value="UniProtKB-ARBA"/>
</dbReference>
<dbReference type="Proteomes" id="UP000214646">
    <property type="component" value="Unassembled WGS sequence"/>
</dbReference>
<dbReference type="OrthoDB" id="9766816at2"/>
<keyword evidence="6" id="KW-0503">Monooxygenase</keyword>
<dbReference type="Gene3D" id="3.50.50.60">
    <property type="entry name" value="FAD/NAD(P)-binding domain"/>
    <property type="match status" value="1"/>
</dbReference>